<dbReference type="Gene3D" id="2.40.340.10">
    <property type="entry name" value="MoeA, C-terminal, domain IV"/>
    <property type="match status" value="1"/>
</dbReference>
<dbReference type="InterPro" id="IPR008284">
    <property type="entry name" value="MoCF_biosynth_CS"/>
</dbReference>
<dbReference type="Pfam" id="PF03453">
    <property type="entry name" value="MoeA_N"/>
    <property type="match status" value="1"/>
</dbReference>
<dbReference type="SUPFAM" id="SSF63882">
    <property type="entry name" value="MoeA N-terminal region -like"/>
    <property type="match status" value="1"/>
</dbReference>
<name>A0A6C1KHC5_XANAU</name>
<dbReference type="PROSITE" id="PS01079">
    <property type="entry name" value="MOCF_BIOSYNTHESIS_2"/>
    <property type="match status" value="1"/>
</dbReference>
<dbReference type="Pfam" id="PF00994">
    <property type="entry name" value="MoCF_biosynth"/>
    <property type="match status" value="1"/>
</dbReference>
<dbReference type="PANTHER" id="PTHR10192:SF5">
    <property type="entry name" value="GEPHYRIN"/>
    <property type="match status" value="1"/>
</dbReference>
<proteinExistence type="inferred from homology"/>
<protein>
    <recommendedName>
        <fullName evidence="6">Molybdopterin molybdenumtransferase</fullName>
        <ecNumber evidence="6">2.10.1.1</ecNumber>
    </recommendedName>
</protein>
<evidence type="ECO:0000313" key="8">
    <source>
        <dbReference type="EMBL" id="TLX43590.1"/>
    </source>
</evidence>
<dbReference type="GO" id="GO:0005829">
    <property type="term" value="C:cytosol"/>
    <property type="evidence" value="ECO:0007669"/>
    <property type="project" value="TreeGrafter"/>
</dbReference>
<evidence type="ECO:0000256" key="2">
    <source>
        <dbReference type="ARBA" id="ARBA00005046"/>
    </source>
</evidence>
<evidence type="ECO:0000256" key="3">
    <source>
        <dbReference type="ARBA" id="ARBA00010763"/>
    </source>
</evidence>
<dbReference type="InterPro" id="IPR038987">
    <property type="entry name" value="MoeA-like"/>
</dbReference>
<dbReference type="GO" id="GO:0046872">
    <property type="term" value="F:metal ion binding"/>
    <property type="evidence" value="ECO:0007669"/>
    <property type="project" value="UniProtKB-UniRule"/>
</dbReference>
<dbReference type="NCBIfam" id="NF045515">
    <property type="entry name" value="Glp_gephyrin"/>
    <property type="match status" value="1"/>
</dbReference>
<dbReference type="PANTHER" id="PTHR10192">
    <property type="entry name" value="MOLYBDOPTERIN BIOSYNTHESIS PROTEIN"/>
    <property type="match status" value="1"/>
</dbReference>
<accession>A0A6C1KHC5</accession>
<dbReference type="EMBL" id="VAUP01000015">
    <property type="protein sequence ID" value="TLX43590.1"/>
    <property type="molecule type" value="Genomic_DNA"/>
</dbReference>
<organism evidence="8 9">
    <name type="scientific">Xanthobacter autotrophicus</name>
    <dbReference type="NCBI Taxonomy" id="280"/>
    <lineage>
        <taxon>Bacteria</taxon>
        <taxon>Pseudomonadati</taxon>
        <taxon>Pseudomonadota</taxon>
        <taxon>Alphaproteobacteria</taxon>
        <taxon>Hyphomicrobiales</taxon>
        <taxon>Xanthobacteraceae</taxon>
        <taxon>Xanthobacter</taxon>
    </lineage>
</organism>
<dbReference type="CDD" id="cd00887">
    <property type="entry name" value="MoeA"/>
    <property type="match status" value="1"/>
</dbReference>
<evidence type="ECO:0000259" key="7">
    <source>
        <dbReference type="SMART" id="SM00852"/>
    </source>
</evidence>
<comment type="pathway">
    <text evidence="2 6">Cofactor biosynthesis; molybdopterin biosynthesis.</text>
</comment>
<evidence type="ECO:0000256" key="5">
    <source>
        <dbReference type="ARBA" id="ARBA00047317"/>
    </source>
</evidence>
<dbReference type="InterPro" id="IPR036135">
    <property type="entry name" value="MoeA_linker/N_sf"/>
</dbReference>
<keyword evidence="6" id="KW-0500">Molybdenum</keyword>
<dbReference type="OrthoDB" id="9804758at2"/>
<comment type="caution">
    <text evidence="8">The sequence shown here is derived from an EMBL/GenBank/DDBJ whole genome shotgun (WGS) entry which is preliminary data.</text>
</comment>
<dbReference type="InterPro" id="IPR036425">
    <property type="entry name" value="MoaB/Mog-like_dom_sf"/>
</dbReference>
<comment type="similarity">
    <text evidence="3 6">Belongs to the MoeA family.</text>
</comment>
<dbReference type="GO" id="GO:0006777">
    <property type="term" value="P:Mo-molybdopterin cofactor biosynthetic process"/>
    <property type="evidence" value="ECO:0007669"/>
    <property type="project" value="UniProtKB-UniRule"/>
</dbReference>
<dbReference type="InterPro" id="IPR005110">
    <property type="entry name" value="MoeA_linker/N"/>
</dbReference>
<dbReference type="GO" id="GO:0061599">
    <property type="term" value="F:molybdopterin molybdotransferase activity"/>
    <property type="evidence" value="ECO:0007669"/>
    <property type="project" value="UniProtKB-UniRule"/>
</dbReference>
<dbReference type="SUPFAM" id="SSF63867">
    <property type="entry name" value="MoeA C-terminal domain-like"/>
    <property type="match status" value="1"/>
</dbReference>
<evidence type="ECO:0000256" key="4">
    <source>
        <dbReference type="ARBA" id="ARBA00023150"/>
    </source>
</evidence>
<dbReference type="Pfam" id="PF03454">
    <property type="entry name" value="MoeA_C"/>
    <property type="match status" value="1"/>
</dbReference>
<keyword evidence="6 8" id="KW-0808">Transferase</keyword>
<sequence length="420" mass="43133">MEPSMTAGVEKPAGKKAPLMTVEEAIGLVTAGASALGVEQVPVALADGRVLAQDLPARRTQPPADMSAMDGYAVRGGDIAQTPARLAVIGESAAGRPFTGSVGPGQAVRIFTGAVVPEGADTVVIQENISRDGDTITTTAPTAALRNVRKKGCDFTAGTPGLFAGRRLTGRDIMLAAAMDHAFLPVARRPRVAVLQTGDELVLPGQGTGQDSEIVVSNAFGLATLARRAGAEVTDLGLVRDDLPAIRAVVAQALSGEFDLVISSGGASVGDHDLMAPALRAEGVELFVHKIALRPGKPLMFGGKGGVRVLGLPGNPVSSHVCAMVFLVPLLRALQGDARPGPVTAPARLAVAVPANDVRRDFMRARMDRHADGSVHVTPCGSQDSAMLSVLAGADCLLIRPPFAPAATAGDPCEIIPFDD</sequence>
<dbReference type="InterPro" id="IPR036688">
    <property type="entry name" value="MoeA_C_domain_IV_sf"/>
</dbReference>
<comment type="catalytic activity">
    <reaction evidence="5">
        <text>adenylyl-molybdopterin + molybdate = Mo-molybdopterin + AMP + H(+)</text>
        <dbReference type="Rhea" id="RHEA:35047"/>
        <dbReference type="ChEBI" id="CHEBI:15378"/>
        <dbReference type="ChEBI" id="CHEBI:36264"/>
        <dbReference type="ChEBI" id="CHEBI:62727"/>
        <dbReference type="ChEBI" id="CHEBI:71302"/>
        <dbReference type="ChEBI" id="CHEBI:456215"/>
        <dbReference type="EC" id="2.10.1.1"/>
    </reaction>
</comment>
<dbReference type="SMART" id="SM00852">
    <property type="entry name" value="MoCF_biosynth"/>
    <property type="match status" value="1"/>
</dbReference>
<dbReference type="AlphaFoldDB" id="A0A6C1KHC5"/>
<dbReference type="Gene3D" id="3.90.105.10">
    <property type="entry name" value="Molybdopterin biosynthesis moea protein, domain 2"/>
    <property type="match status" value="1"/>
</dbReference>
<feature type="domain" description="MoaB/Mog" evidence="7">
    <location>
        <begin position="193"/>
        <end position="333"/>
    </location>
</feature>
<keyword evidence="6" id="KW-0460">Magnesium</keyword>
<dbReference type="Gene3D" id="3.40.980.10">
    <property type="entry name" value="MoaB/Mog-like domain"/>
    <property type="match status" value="1"/>
</dbReference>
<dbReference type="UniPathway" id="UPA00344"/>
<dbReference type="Proteomes" id="UP000305131">
    <property type="component" value="Unassembled WGS sequence"/>
</dbReference>
<keyword evidence="6" id="KW-0479">Metal-binding</keyword>
<keyword evidence="4 6" id="KW-0501">Molybdenum cofactor biosynthesis</keyword>
<dbReference type="InterPro" id="IPR005111">
    <property type="entry name" value="MoeA_C_domain_IV"/>
</dbReference>
<dbReference type="SUPFAM" id="SSF53218">
    <property type="entry name" value="Molybdenum cofactor biosynthesis proteins"/>
    <property type="match status" value="1"/>
</dbReference>
<gene>
    <name evidence="8" type="ORF">FBQ73_05585</name>
</gene>
<dbReference type="Gene3D" id="2.170.190.11">
    <property type="entry name" value="Molybdopterin biosynthesis moea protein, domain 3"/>
    <property type="match status" value="1"/>
</dbReference>
<dbReference type="EC" id="2.10.1.1" evidence="6"/>
<dbReference type="InterPro" id="IPR001453">
    <property type="entry name" value="MoaB/Mog_dom"/>
</dbReference>
<evidence type="ECO:0000313" key="9">
    <source>
        <dbReference type="Proteomes" id="UP000305131"/>
    </source>
</evidence>
<comment type="function">
    <text evidence="1 6">Catalyzes the insertion of molybdate into adenylated molybdopterin with the concomitant release of AMP.</text>
</comment>
<reference evidence="8 9" key="1">
    <citation type="submission" date="2019-05" db="EMBL/GenBank/DDBJ databases">
        <authorList>
            <person name="Zhou X."/>
        </authorList>
    </citation>
    <scope>NUCLEOTIDE SEQUENCE [LARGE SCALE GENOMIC DNA]</scope>
    <source>
        <strain evidence="8 9">DSM 432</strain>
    </source>
</reference>
<evidence type="ECO:0000256" key="6">
    <source>
        <dbReference type="RuleBase" id="RU365090"/>
    </source>
</evidence>
<evidence type="ECO:0000256" key="1">
    <source>
        <dbReference type="ARBA" id="ARBA00002901"/>
    </source>
</evidence>
<comment type="cofactor">
    <cofactor evidence="6">
        <name>Mg(2+)</name>
        <dbReference type="ChEBI" id="CHEBI:18420"/>
    </cofactor>
</comment>